<dbReference type="Pfam" id="PF01753">
    <property type="entry name" value="zf-MYND"/>
    <property type="match status" value="1"/>
</dbReference>
<protein>
    <recommendedName>
        <fullName evidence="5">MYND-type domain-containing protein</fullName>
    </recommendedName>
</protein>
<keyword evidence="2 4" id="KW-0863">Zinc-finger</keyword>
<evidence type="ECO:0000256" key="4">
    <source>
        <dbReference type="PROSITE-ProRule" id="PRU00134"/>
    </source>
</evidence>
<dbReference type="EMBL" id="JBBXMP010000096">
    <property type="protein sequence ID" value="KAL0062807.1"/>
    <property type="molecule type" value="Genomic_DNA"/>
</dbReference>
<sequence length="463" mass="51796">MLRGSIPITLVDSSHDSYVLTPQLQRLLAQAWRDVVHEGHSTIDEWSILLLGLKNESQTDLIDEHVFRVFGPDDMPSIIRYIASVTPRLVSISPHDFSRFWVFVSLFTRFATKSTDLFLKAPGSCHIPVLSQLLTKVLQIRHEVTTGRRVDIGLDEPAFLTAEILLTSALDGPDQVSQALASGLLSTFIKKPHRLATLPMESQKALCVLLDTVSRYMVYPKVLREFSRAVRKEGSIIDSNTRPASLLWDCWRSCLEKAAYLYTIRQNLKADGALYRCSVAACTNIDVIKFKRCSACKALYCSESCQQLDWASGHRAHCSSSDAHRNGARLDFGFLESVVTRTLTTNAGQVTEIIDSYSRGLRRQAPGERYDSFDDDQLIATKQNYPVLLFKLSTPGLLVPSECIEATNTAIFASVCELHDIDIVPAWQSTGYCRLFVVARMPTVRRSDTLYAFDLSWPPPGSP</sequence>
<name>A0ABR2ZMB5_9AGAR</name>
<keyword evidence="1" id="KW-0479">Metal-binding</keyword>
<proteinExistence type="predicted"/>
<organism evidence="6 7">
    <name type="scientific">Marasmius tenuissimus</name>
    <dbReference type="NCBI Taxonomy" id="585030"/>
    <lineage>
        <taxon>Eukaryota</taxon>
        <taxon>Fungi</taxon>
        <taxon>Dikarya</taxon>
        <taxon>Basidiomycota</taxon>
        <taxon>Agaricomycotina</taxon>
        <taxon>Agaricomycetes</taxon>
        <taxon>Agaricomycetidae</taxon>
        <taxon>Agaricales</taxon>
        <taxon>Marasmiineae</taxon>
        <taxon>Marasmiaceae</taxon>
        <taxon>Marasmius</taxon>
    </lineage>
</organism>
<evidence type="ECO:0000259" key="5">
    <source>
        <dbReference type="PROSITE" id="PS50865"/>
    </source>
</evidence>
<evidence type="ECO:0000256" key="2">
    <source>
        <dbReference type="ARBA" id="ARBA00022771"/>
    </source>
</evidence>
<gene>
    <name evidence="6" type="ORF">AAF712_010345</name>
</gene>
<dbReference type="SUPFAM" id="SSF144232">
    <property type="entry name" value="HIT/MYND zinc finger-like"/>
    <property type="match status" value="1"/>
</dbReference>
<reference evidence="6 7" key="1">
    <citation type="submission" date="2024-05" db="EMBL/GenBank/DDBJ databases">
        <title>A draft genome resource for the thread blight pathogen Marasmius tenuissimus strain MS-2.</title>
        <authorList>
            <person name="Yulfo-Soto G.E."/>
            <person name="Baruah I.K."/>
            <person name="Amoako-Attah I."/>
            <person name="Bukari Y."/>
            <person name="Meinhardt L.W."/>
            <person name="Bailey B.A."/>
            <person name="Cohen S.P."/>
        </authorList>
    </citation>
    <scope>NUCLEOTIDE SEQUENCE [LARGE SCALE GENOMIC DNA]</scope>
    <source>
        <strain evidence="6 7">MS-2</strain>
    </source>
</reference>
<evidence type="ECO:0000256" key="3">
    <source>
        <dbReference type="ARBA" id="ARBA00022833"/>
    </source>
</evidence>
<evidence type="ECO:0000256" key="1">
    <source>
        <dbReference type="ARBA" id="ARBA00022723"/>
    </source>
</evidence>
<dbReference type="PROSITE" id="PS50865">
    <property type="entry name" value="ZF_MYND_2"/>
    <property type="match status" value="1"/>
</dbReference>
<accession>A0ABR2ZMB5</accession>
<dbReference type="InterPro" id="IPR002893">
    <property type="entry name" value="Znf_MYND"/>
</dbReference>
<keyword evidence="7" id="KW-1185">Reference proteome</keyword>
<dbReference type="Proteomes" id="UP001437256">
    <property type="component" value="Unassembled WGS sequence"/>
</dbReference>
<evidence type="ECO:0000313" key="7">
    <source>
        <dbReference type="Proteomes" id="UP001437256"/>
    </source>
</evidence>
<keyword evidence="3" id="KW-0862">Zinc</keyword>
<comment type="caution">
    <text evidence="6">The sequence shown here is derived from an EMBL/GenBank/DDBJ whole genome shotgun (WGS) entry which is preliminary data.</text>
</comment>
<feature type="domain" description="MYND-type" evidence="5">
    <location>
        <begin position="274"/>
        <end position="318"/>
    </location>
</feature>
<evidence type="ECO:0000313" key="6">
    <source>
        <dbReference type="EMBL" id="KAL0062807.1"/>
    </source>
</evidence>
<dbReference type="Gene3D" id="6.10.140.2220">
    <property type="match status" value="1"/>
</dbReference>